<accession>A0A084VCX0</accession>
<evidence type="ECO:0000313" key="1">
    <source>
        <dbReference type="EMBL" id="KFB35814.1"/>
    </source>
</evidence>
<reference evidence="1 3" key="1">
    <citation type="journal article" date="2014" name="BMC Genomics">
        <title>Genome sequence of Anopheles sinensis provides insight into genetics basis of mosquito competence for malaria parasites.</title>
        <authorList>
            <person name="Zhou D."/>
            <person name="Zhang D."/>
            <person name="Ding G."/>
            <person name="Shi L."/>
            <person name="Hou Q."/>
            <person name="Ye Y."/>
            <person name="Xu Y."/>
            <person name="Zhou H."/>
            <person name="Xiong C."/>
            <person name="Li S."/>
            <person name="Yu J."/>
            <person name="Hong S."/>
            <person name="Yu X."/>
            <person name="Zou P."/>
            <person name="Chen C."/>
            <person name="Chang X."/>
            <person name="Wang W."/>
            <person name="Lv Y."/>
            <person name="Sun Y."/>
            <person name="Ma L."/>
            <person name="Shen B."/>
            <person name="Zhu C."/>
        </authorList>
    </citation>
    <scope>NUCLEOTIDE SEQUENCE [LARGE SCALE GENOMIC DNA]</scope>
</reference>
<dbReference type="EMBL" id="KE524629">
    <property type="protein sequence ID" value="KFB35814.1"/>
    <property type="molecule type" value="Genomic_DNA"/>
</dbReference>
<evidence type="ECO:0000313" key="2">
    <source>
        <dbReference type="EnsemblMetazoa" id="ASIC002740-PA"/>
    </source>
</evidence>
<keyword evidence="3" id="KW-1185">Reference proteome</keyword>
<evidence type="ECO:0000313" key="3">
    <source>
        <dbReference type="Proteomes" id="UP000030765"/>
    </source>
</evidence>
<proteinExistence type="predicted"/>
<reference evidence="2" key="2">
    <citation type="submission" date="2020-05" db="UniProtKB">
        <authorList>
            <consortium name="EnsemblMetazoa"/>
        </authorList>
    </citation>
    <scope>IDENTIFICATION</scope>
</reference>
<sequence length="81" mass="9056">MAVRQIVRLGQSGVLTSLTTTMMVMMEEFDGLPLVPKHLGIMESLFGHRIATRVGGRVPPPGKEAKRWIALRNPGRLIDYR</sequence>
<dbReference type="EnsemblMetazoa" id="ASIC002740-RA">
    <property type="protein sequence ID" value="ASIC002740-PA"/>
    <property type="gene ID" value="ASIC002740"/>
</dbReference>
<dbReference type="EMBL" id="ATLV01010972">
    <property type="status" value="NOT_ANNOTATED_CDS"/>
    <property type="molecule type" value="Genomic_DNA"/>
</dbReference>
<protein>
    <submittedName>
        <fullName evidence="1 2">Carbon starvation protein CstA</fullName>
    </submittedName>
</protein>
<name>A0A084VCX0_ANOSI</name>
<organism evidence="1">
    <name type="scientific">Anopheles sinensis</name>
    <name type="common">Mosquito</name>
    <dbReference type="NCBI Taxonomy" id="74873"/>
    <lineage>
        <taxon>Eukaryota</taxon>
        <taxon>Metazoa</taxon>
        <taxon>Ecdysozoa</taxon>
        <taxon>Arthropoda</taxon>
        <taxon>Hexapoda</taxon>
        <taxon>Insecta</taxon>
        <taxon>Pterygota</taxon>
        <taxon>Neoptera</taxon>
        <taxon>Endopterygota</taxon>
        <taxon>Diptera</taxon>
        <taxon>Nematocera</taxon>
        <taxon>Culicoidea</taxon>
        <taxon>Culicidae</taxon>
        <taxon>Anophelinae</taxon>
        <taxon>Anopheles</taxon>
    </lineage>
</organism>
<dbReference type="VEuPathDB" id="VectorBase:ASIC002740"/>
<gene>
    <name evidence="1" type="ORF">ZHAS_00002740</name>
</gene>
<dbReference type="AlphaFoldDB" id="A0A084VCX0"/>
<dbReference type="Proteomes" id="UP000030765">
    <property type="component" value="Unassembled WGS sequence"/>
</dbReference>